<evidence type="ECO:0000256" key="5">
    <source>
        <dbReference type="SAM" id="Phobius"/>
    </source>
</evidence>
<evidence type="ECO:0000256" key="4">
    <source>
        <dbReference type="ARBA" id="ARBA00023136"/>
    </source>
</evidence>
<keyword evidence="4 5" id="KW-0472">Membrane</keyword>
<dbReference type="GO" id="GO:0005886">
    <property type="term" value="C:plasma membrane"/>
    <property type="evidence" value="ECO:0007669"/>
    <property type="project" value="TreeGrafter"/>
</dbReference>
<sequence>MTSPLPEVLVPHSQCVVGQGVIGGLASGSEPASLSQVCLHNRGPLQGHSSSTAVKFAWAFSLGCGTFTFYLLTEDPRVWVHSLFSQRPRSPALTPMEPWRSLALLAGSLALVSALVALSTDFWLVAIGPGSSAHSGLWPKRDEELVADFIHVTQTFSILAALCGLGSVGLLVLSCIPSLSVLRRGLLASSITAFVAALFMVVAMAVYTSDWWSQPRHPQIQSSFSWSFYLGWVAALLWYSAGSLGLVAHSRAPRPGYDEV</sequence>
<dbReference type="VEuPathDB" id="HostDB:LOC118649288"/>
<evidence type="ECO:0000313" key="7">
    <source>
        <dbReference type="Proteomes" id="UP000527355"/>
    </source>
</evidence>
<dbReference type="PANTHER" id="PTHR10671">
    <property type="entry name" value="EPITHELIAL MEMBRANE PROTEIN-RELATED"/>
    <property type="match status" value="1"/>
</dbReference>
<protein>
    <submittedName>
        <fullName evidence="6">Natural killer cell granule protein 7</fullName>
    </submittedName>
</protein>
<accession>A0A7J7RFM0</accession>
<gene>
    <name evidence="6" type="ORF">mMyoMyo1_013947</name>
</gene>
<dbReference type="InterPro" id="IPR050579">
    <property type="entry name" value="PMP-22/EMP/MP20-like"/>
</dbReference>
<dbReference type="AlphaFoldDB" id="A0A7J7RFM0"/>
<evidence type="ECO:0000256" key="3">
    <source>
        <dbReference type="ARBA" id="ARBA00022989"/>
    </source>
</evidence>
<comment type="caution">
    <text evidence="6">The sequence shown here is derived from an EMBL/GenBank/DDBJ whole genome shotgun (WGS) entry which is preliminary data.</text>
</comment>
<feature type="transmembrane region" description="Helical" evidence="5">
    <location>
        <begin position="56"/>
        <end position="73"/>
    </location>
</feature>
<organism evidence="6 7">
    <name type="scientific">Myotis myotis</name>
    <name type="common">Greater mouse-eared bat</name>
    <name type="synonym">Vespertilio myotis</name>
    <dbReference type="NCBI Taxonomy" id="51298"/>
    <lineage>
        <taxon>Eukaryota</taxon>
        <taxon>Metazoa</taxon>
        <taxon>Chordata</taxon>
        <taxon>Craniata</taxon>
        <taxon>Vertebrata</taxon>
        <taxon>Euteleostomi</taxon>
        <taxon>Mammalia</taxon>
        <taxon>Eutheria</taxon>
        <taxon>Laurasiatheria</taxon>
        <taxon>Chiroptera</taxon>
        <taxon>Yangochiroptera</taxon>
        <taxon>Vespertilionidae</taxon>
        <taxon>Myotis</taxon>
    </lineage>
</organism>
<feature type="transmembrane region" description="Helical" evidence="5">
    <location>
        <begin position="185"/>
        <end position="206"/>
    </location>
</feature>
<evidence type="ECO:0000313" key="6">
    <source>
        <dbReference type="EMBL" id="KAF6274961.1"/>
    </source>
</evidence>
<name>A0A7J7RFM0_MYOMY</name>
<feature type="transmembrane region" description="Helical" evidence="5">
    <location>
        <begin position="149"/>
        <end position="173"/>
    </location>
</feature>
<keyword evidence="3 5" id="KW-1133">Transmembrane helix</keyword>
<dbReference type="InterPro" id="IPR004031">
    <property type="entry name" value="PMP22/EMP/MP20/Claudin"/>
</dbReference>
<feature type="transmembrane region" description="Helical" evidence="5">
    <location>
        <begin position="102"/>
        <end position="129"/>
    </location>
</feature>
<evidence type="ECO:0000256" key="2">
    <source>
        <dbReference type="ARBA" id="ARBA00022692"/>
    </source>
</evidence>
<evidence type="ECO:0000256" key="1">
    <source>
        <dbReference type="ARBA" id="ARBA00004141"/>
    </source>
</evidence>
<dbReference type="Pfam" id="PF00822">
    <property type="entry name" value="PMP22_Claudin"/>
    <property type="match status" value="1"/>
</dbReference>
<dbReference type="Proteomes" id="UP000527355">
    <property type="component" value="Unassembled WGS sequence"/>
</dbReference>
<keyword evidence="7" id="KW-1185">Reference proteome</keyword>
<feature type="transmembrane region" description="Helical" evidence="5">
    <location>
        <begin position="226"/>
        <end position="247"/>
    </location>
</feature>
<dbReference type="PANTHER" id="PTHR10671:SF34">
    <property type="entry name" value="PROTEIN NKG7"/>
    <property type="match status" value="1"/>
</dbReference>
<dbReference type="Gene3D" id="1.20.140.150">
    <property type="match status" value="1"/>
</dbReference>
<keyword evidence="2 5" id="KW-0812">Transmembrane</keyword>
<proteinExistence type="predicted"/>
<comment type="subcellular location">
    <subcellularLocation>
        <location evidence="1">Membrane</location>
        <topology evidence="1">Multi-pass membrane protein</topology>
    </subcellularLocation>
</comment>
<reference evidence="6 7" key="1">
    <citation type="journal article" date="2020" name="Nature">
        <title>Six reference-quality genomes reveal evolution of bat adaptations.</title>
        <authorList>
            <person name="Jebb D."/>
            <person name="Huang Z."/>
            <person name="Pippel M."/>
            <person name="Hughes G.M."/>
            <person name="Lavrichenko K."/>
            <person name="Devanna P."/>
            <person name="Winkler S."/>
            <person name="Jermiin L.S."/>
            <person name="Skirmuntt E.C."/>
            <person name="Katzourakis A."/>
            <person name="Burkitt-Gray L."/>
            <person name="Ray D.A."/>
            <person name="Sullivan K.A.M."/>
            <person name="Roscito J.G."/>
            <person name="Kirilenko B.M."/>
            <person name="Davalos L.M."/>
            <person name="Corthals A.P."/>
            <person name="Power M.L."/>
            <person name="Jones G."/>
            <person name="Ransome R.D."/>
            <person name="Dechmann D.K.N."/>
            <person name="Locatelli A.G."/>
            <person name="Puechmaille S.J."/>
            <person name="Fedrigo O."/>
            <person name="Jarvis E.D."/>
            <person name="Hiller M."/>
            <person name="Vernes S.C."/>
            <person name="Myers E.W."/>
            <person name="Teeling E.C."/>
        </authorList>
    </citation>
    <scope>NUCLEOTIDE SEQUENCE [LARGE SCALE GENOMIC DNA]</scope>
    <source>
        <strain evidence="6">MMyoMyo1</strain>
        <tissue evidence="6">Flight muscle</tissue>
    </source>
</reference>
<dbReference type="EMBL" id="JABWUV010000028">
    <property type="protein sequence ID" value="KAF6274961.1"/>
    <property type="molecule type" value="Genomic_DNA"/>
</dbReference>